<name>A0A2H0R631_9BACT</name>
<proteinExistence type="predicted"/>
<reference evidence="1 2" key="1">
    <citation type="submission" date="2017-09" db="EMBL/GenBank/DDBJ databases">
        <title>Depth-based differentiation of microbial function through sediment-hosted aquifers and enrichment of novel symbionts in the deep terrestrial subsurface.</title>
        <authorList>
            <person name="Probst A.J."/>
            <person name="Ladd B."/>
            <person name="Jarett J.K."/>
            <person name="Geller-Mcgrath D.E."/>
            <person name="Sieber C.M."/>
            <person name="Emerson J.B."/>
            <person name="Anantharaman K."/>
            <person name="Thomas B.C."/>
            <person name="Malmstrom R."/>
            <person name="Stieglmeier M."/>
            <person name="Klingl A."/>
            <person name="Woyke T."/>
            <person name="Ryan C.M."/>
            <person name="Banfield J.F."/>
        </authorList>
    </citation>
    <scope>NUCLEOTIDE SEQUENCE [LARGE SCALE GENOMIC DNA]</scope>
    <source>
        <strain evidence="1">CG10_big_fil_rev_8_21_14_0_10_37_15</strain>
    </source>
</reference>
<evidence type="ECO:0000313" key="1">
    <source>
        <dbReference type="EMBL" id="PIR41978.1"/>
    </source>
</evidence>
<dbReference type="AlphaFoldDB" id="A0A2H0R631"/>
<gene>
    <name evidence="1" type="ORF">COV30_00830</name>
</gene>
<sequence length="109" mass="12713">MNLIINFTEKRGEIELILQEGKERIDYLNFTFYNNLDDLLISSVDKILKRNKINVLSLKTLRILENSPRDVKKSSKKAKNKIFFKNGVDKNSSSYRIVETFVKAIKTSK</sequence>
<comment type="caution">
    <text evidence="1">The sequence shown here is derived from an EMBL/GenBank/DDBJ whole genome shotgun (WGS) entry which is preliminary data.</text>
</comment>
<dbReference type="Proteomes" id="UP000230208">
    <property type="component" value="Unassembled WGS sequence"/>
</dbReference>
<accession>A0A2H0R631</accession>
<protein>
    <submittedName>
        <fullName evidence="1">Uncharacterized protein</fullName>
    </submittedName>
</protein>
<dbReference type="EMBL" id="PCXP01000012">
    <property type="protein sequence ID" value="PIR41978.1"/>
    <property type="molecule type" value="Genomic_DNA"/>
</dbReference>
<evidence type="ECO:0000313" key="2">
    <source>
        <dbReference type="Proteomes" id="UP000230208"/>
    </source>
</evidence>
<organism evidence="1 2">
    <name type="scientific">Candidatus Yanofskybacteria bacterium CG10_big_fil_rev_8_21_14_0_10_37_15</name>
    <dbReference type="NCBI Taxonomy" id="1975097"/>
    <lineage>
        <taxon>Bacteria</taxon>
        <taxon>Candidatus Yanofskyibacteriota</taxon>
    </lineage>
</organism>